<dbReference type="HOGENOM" id="CLU_028200_14_0_1"/>
<evidence type="ECO:0000256" key="4">
    <source>
        <dbReference type="ARBA" id="ARBA00023136"/>
    </source>
</evidence>
<evidence type="ECO:0000256" key="5">
    <source>
        <dbReference type="ARBA" id="ARBA00038359"/>
    </source>
</evidence>
<reference evidence="10" key="2">
    <citation type="submission" date="2015-01" db="EMBL/GenBank/DDBJ databases">
        <title>Evolutionary Origins and Diversification of the Mycorrhizal Mutualists.</title>
        <authorList>
            <consortium name="DOE Joint Genome Institute"/>
            <consortium name="Mycorrhizal Genomics Consortium"/>
            <person name="Kohler A."/>
            <person name="Kuo A."/>
            <person name="Nagy L.G."/>
            <person name="Floudas D."/>
            <person name="Copeland A."/>
            <person name="Barry K.W."/>
            <person name="Cichocki N."/>
            <person name="Veneault-Fourrey C."/>
            <person name="LaButti K."/>
            <person name="Lindquist E.A."/>
            <person name="Lipzen A."/>
            <person name="Lundell T."/>
            <person name="Morin E."/>
            <person name="Murat C."/>
            <person name="Riley R."/>
            <person name="Ohm R."/>
            <person name="Sun H."/>
            <person name="Tunlid A."/>
            <person name="Henrissat B."/>
            <person name="Grigoriev I.V."/>
            <person name="Hibbett D.S."/>
            <person name="Martin F."/>
        </authorList>
    </citation>
    <scope>NUCLEOTIDE SEQUENCE [LARGE SCALE GENOMIC DNA]</scope>
    <source>
        <strain evidence="10">Zn</strain>
    </source>
</reference>
<feature type="transmembrane region" description="Helical" evidence="7">
    <location>
        <begin position="124"/>
        <end position="150"/>
    </location>
</feature>
<comment type="subcellular location">
    <subcellularLocation>
        <location evidence="1">Membrane</location>
        <topology evidence="1">Multi-pass membrane protein</topology>
    </subcellularLocation>
</comment>
<feature type="transmembrane region" description="Helical" evidence="7">
    <location>
        <begin position="170"/>
        <end position="193"/>
    </location>
</feature>
<dbReference type="AlphaFoldDB" id="A0A0C3H4E9"/>
<keyword evidence="4 7" id="KW-0472">Membrane</keyword>
<evidence type="ECO:0000256" key="6">
    <source>
        <dbReference type="SAM" id="MobiDB-lite"/>
    </source>
</evidence>
<dbReference type="InterPro" id="IPR052337">
    <property type="entry name" value="SAT4-like"/>
</dbReference>
<dbReference type="OrthoDB" id="5393606at2759"/>
<accession>A0A0C3H4E9</accession>
<evidence type="ECO:0000256" key="7">
    <source>
        <dbReference type="SAM" id="Phobius"/>
    </source>
</evidence>
<dbReference type="PANTHER" id="PTHR33048">
    <property type="entry name" value="PTH11-LIKE INTEGRAL MEMBRANE PROTEIN (AFU_ORTHOLOGUE AFUA_5G11245)"/>
    <property type="match status" value="1"/>
</dbReference>
<keyword evidence="2 7" id="KW-0812">Transmembrane</keyword>
<evidence type="ECO:0000259" key="8">
    <source>
        <dbReference type="Pfam" id="PF20684"/>
    </source>
</evidence>
<feature type="transmembrane region" description="Helical" evidence="7">
    <location>
        <begin position="12"/>
        <end position="30"/>
    </location>
</feature>
<organism evidence="9 10">
    <name type="scientific">Oidiodendron maius (strain Zn)</name>
    <dbReference type="NCBI Taxonomy" id="913774"/>
    <lineage>
        <taxon>Eukaryota</taxon>
        <taxon>Fungi</taxon>
        <taxon>Dikarya</taxon>
        <taxon>Ascomycota</taxon>
        <taxon>Pezizomycotina</taxon>
        <taxon>Leotiomycetes</taxon>
        <taxon>Leotiomycetes incertae sedis</taxon>
        <taxon>Myxotrichaceae</taxon>
        <taxon>Oidiodendron</taxon>
    </lineage>
</organism>
<evidence type="ECO:0000256" key="2">
    <source>
        <dbReference type="ARBA" id="ARBA00022692"/>
    </source>
</evidence>
<dbReference type="STRING" id="913774.A0A0C3H4E9"/>
<keyword evidence="10" id="KW-1185">Reference proteome</keyword>
<feature type="transmembrane region" description="Helical" evidence="7">
    <location>
        <begin position="95"/>
        <end position="112"/>
    </location>
</feature>
<feature type="transmembrane region" description="Helical" evidence="7">
    <location>
        <begin position="254"/>
        <end position="278"/>
    </location>
</feature>
<dbReference type="EMBL" id="KN832882">
    <property type="protein sequence ID" value="KIM97341.1"/>
    <property type="molecule type" value="Genomic_DNA"/>
</dbReference>
<dbReference type="Proteomes" id="UP000054321">
    <property type="component" value="Unassembled WGS sequence"/>
</dbReference>
<dbReference type="PANTHER" id="PTHR33048:SF157">
    <property type="entry name" value="INTEGRAL MEMBRANE PROTEIN"/>
    <property type="match status" value="1"/>
</dbReference>
<proteinExistence type="inferred from homology"/>
<feature type="region of interest" description="Disordered" evidence="6">
    <location>
        <begin position="298"/>
        <end position="341"/>
    </location>
</feature>
<dbReference type="InParanoid" id="A0A0C3H4E9"/>
<feature type="transmembrane region" description="Helical" evidence="7">
    <location>
        <begin position="214"/>
        <end position="234"/>
    </location>
</feature>
<sequence length="376" mass="41415">MLDTTVNGLASLSSTLLFLTIVTIALRFYARRKQNAPLQVDDWMVVAAWFFFAGITSISFYGISKRFMGYKQPNNAQYVAEIHPIMEKTYLSLDALSIMGLGLAKLSALFFYRRIFCSGHPRNAFSIITVLAIAAITAWTITFFVMTFLVCGPNINYLWAPGHSASAKCGLIYHYFMGTTISDFLLDVFILILPIPKIWSLNMNFQRKLAISAVFLLALVGLASSTARMALTIHLVTRGRAVNDEDGFQSNTSWAYFVILEVGLTIVAVNLPSLWYYVAGITPEGVLRSVRSIISLGSGRGSQGSTKGSASGRQGTGKAREDGRSLDTNSSRSNLTNPDKPVIEAYSLADLRPIPKAQPVNGIRVDRTFEHSEEHL</sequence>
<feature type="domain" description="Rhodopsin" evidence="8">
    <location>
        <begin position="26"/>
        <end position="277"/>
    </location>
</feature>
<dbReference type="Pfam" id="PF20684">
    <property type="entry name" value="Fung_rhodopsin"/>
    <property type="match status" value="1"/>
</dbReference>
<evidence type="ECO:0000256" key="1">
    <source>
        <dbReference type="ARBA" id="ARBA00004141"/>
    </source>
</evidence>
<dbReference type="InterPro" id="IPR049326">
    <property type="entry name" value="Rhodopsin_dom_fungi"/>
</dbReference>
<keyword evidence="3 7" id="KW-1133">Transmembrane helix</keyword>
<protein>
    <recommendedName>
        <fullName evidence="8">Rhodopsin domain-containing protein</fullName>
    </recommendedName>
</protein>
<gene>
    <name evidence="9" type="ORF">OIDMADRAFT_57962</name>
</gene>
<comment type="similarity">
    <text evidence="5">Belongs to the SAT4 family.</text>
</comment>
<feature type="compositionally biased region" description="Polar residues" evidence="6">
    <location>
        <begin position="326"/>
        <end position="337"/>
    </location>
</feature>
<name>A0A0C3H4E9_OIDMZ</name>
<evidence type="ECO:0000313" key="10">
    <source>
        <dbReference type="Proteomes" id="UP000054321"/>
    </source>
</evidence>
<evidence type="ECO:0000313" key="9">
    <source>
        <dbReference type="EMBL" id="KIM97341.1"/>
    </source>
</evidence>
<reference evidence="9 10" key="1">
    <citation type="submission" date="2014-04" db="EMBL/GenBank/DDBJ databases">
        <authorList>
            <consortium name="DOE Joint Genome Institute"/>
            <person name="Kuo A."/>
            <person name="Martino E."/>
            <person name="Perotto S."/>
            <person name="Kohler A."/>
            <person name="Nagy L.G."/>
            <person name="Floudas D."/>
            <person name="Copeland A."/>
            <person name="Barry K.W."/>
            <person name="Cichocki N."/>
            <person name="Veneault-Fourrey C."/>
            <person name="LaButti K."/>
            <person name="Lindquist E.A."/>
            <person name="Lipzen A."/>
            <person name="Lundell T."/>
            <person name="Morin E."/>
            <person name="Murat C."/>
            <person name="Sun H."/>
            <person name="Tunlid A."/>
            <person name="Henrissat B."/>
            <person name="Grigoriev I.V."/>
            <person name="Hibbett D.S."/>
            <person name="Martin F."/>
            <person name="Nordberg H.P."/>
            <person name="Cantor M.N."/>
            <person name="Hua S.X."/>
        </authorList>
    </citation>
    <scope>NUCLEOTIDE SEQUENCE [LARGE SCALE GENOMIC DNA]</scope>
    <source>
        <strain evidence="9 10">Zn</strain>
    </source>
</reference>
<dbReference type="GO" id="GO:0016020">
    <property type="term" value="C:membrane"/>
    <property type="evidence" value="ECO:0007669"/>
    <property type="project" value="UniProtKB-SubCell"/>
</dbReference>
<evidence type="ECO:0000256" key="3">
    <source>
        <dbReference type="ARBA" id="ARBA00022989"/>
    </source>
</evidence>
<feature type="transmembrane region" description="Helical" evidence="7">
    <location>
        <begin position="42"/>
        <end position="63"/>
    </location>
</feature>